<keyword evidence="9" id="KW-1185">Reference proteome</keyword>
<dbReference type="InterPro" id="IPR051461">
    <property type="entry name" value="UPF0750_membrane"/>
</dbReference>
<gene>
    <name evidence="8" type="ORF">KDK92_09010</name>
</gene>
<dbReference type="AlphaFoldDB" id="A0A9J6P0Z3"/>
<dbReference type="PANTHER" id="PTHR33545:SF9">
    <property type="entry name" value="UPF0750 MEMBRANE PROTEIN YITE"/>
    <property type="match status" value="1"/>
</dbReference>
<reference evidence="8" key="2">
    <citation type="submission" date="2021-04" db="EMBL/GenBank/DDBJ databases">
        <authorList>
            <person name="Dong X."/>
        </authorList>
    </citation>
    <scope>NUCLEOTIDE SEQUENCE</scope>
    <source>
        <strain evidence="8">ZWT</strain>
    </source>
</reference>
<feature type="transmembrane region" description="Helical" evidence="6">
    <location>
        <begin position="116"/>
        <end position="139"/>
    </location>
</feature>
<dbReference type="Gene3D" id="3.30.70.120">
    <property type="match status" value="1"/>
</dbReference>
<comment type="subcellular location">
    <subcellularLocation>
        <location evidence="1">Cell membrane</location>
        <topology evidence="1">Multi-pass membrane protein</topology>
    </subcellularLocation>
</comment>
<proteinExistence type="predicted"/>
<comment type="caution">
    <text evidence="8">The sequence shown here is derived from an EMBL/GenBank/DDBJ whole genome shotgun (WGS) entry which is preliminary data.</text>
</comment>
<feature type="transmembrane region" description="Helical" evidence="6">
    <location>
        <begin position="160"/>
        <end position="179"/>
    </location>
</feature>
<evidence type="ECO:0000256" key="1">
    <source>
        <dbReference type="ARBA" id="ARBA00004651"/>
    </source>
</evidence>
<dbReference type="EMBL" id="JAGSOJ010000002">
    <property type="protein sequence ID" value="MCM1989878.1"/>
    <property type="molecule type" value="Genomic_DNA"/>
</dbReference>
<dbReference type="PIRSF" id="PIRSF006483">
    <property type="entry name" value="Membrane_protein_YitT"/>
    <property type="match status" value="1"/>
</dbReference>
<evidence type="ECO:0000313" key="9">
    <source>
        <dbReference type="Proteomes" id="UP001056429"/>
    </source>
</evidence>
<dbReference type="Proteomes" id="UP001056429">
    <property type="component" value="Unassembled WGS sequence"/>
</dbReference>
<keyword evidence="4 6" id="KW-1133">Transmembrane helix</keyword>
<keyword evidence="5 6" id="KW-0472">Membrane</keyword>
<dbReference type="Pfam" id="PF02588">
    <property type="entry name" value="YitT_membrane"/>
    <property type="match status" value="1"/>
</dbReference>
<feature type="transmembrane region" description="Helical" evidence="6">
    <location>
        <begin position="54"/>
        <end position="78"/>
    </location>
</feature>
<dbReference type="CDD" id="cd16380">
    <property type="entry name" value="YitT_C"/>
    <property type="match status" value="1"/>
</dbReference>
<evidence type="ECO:0000256" key="3">
    <source>
        <dbReference type="ARBA" id="ARBA00022692"/>
    </source>
</evidence>
<feature type="transmembrane region" description="Helical" evidence="6">
    <location>
        <begin position="90"/>
        <end position="110"/>
    </location>
</feature>
<keyword evidence="3 6" id="KW-0812">Transmembrane</keyword>
<reference evidence="8" key="1">
    <citation type="journal article" date="2021" name="mSystems">
        <title>Bacteria and Archaea Synergistically Convert Glycine Betaine to Biogenic Methane in the Formosa Cold Seep of the South China Sea.</title>
        <authorList>
            <person name="Li L."/>
            <person name="Zhang W."/>
            <person name="Zhang S."/>
            <person name="Song L."/>
            <person name="Sun Q."/>
            <person name="Zhang H."/>
            <person name="Xiang H."/>
            <person name="Dong X."/>
        </authorList>
    </citation>
    <scope>NUCLEOTIDE SEQUENCE</scope>
    <source>
        <strain evidence="8">ZWT</strain>
    </source>
</reference>
<dbReference type="InterPro" id="IPR003740">
    <property type="entry name" value="YitT"/>
</dbReference>
<feature type="transmembrane region" description="Helical" evidence="6">
    <location>
        <begin position="12"/>
        <end position="34"/>
    </location>
</feature>
<evidence type="ECO:0000259" key="7">
    <source>
        <dbReference type="Pfam" id="PF10035"/>
    </source>
</evidence>
<dbReference type="InterPro" id="IPR015867">
    <property type="entry name" value="N-reg_PII/ATP_PRibTrfase_C"/>
</dbReference>
<evidence type="ECO:0000256" key="6">
    <source>
        <dbReference type="SAM" id="Phobius"/>
    </source>
</evidence>
<sequence>MEKLNNNKELKDYILILIGTTILALGINLFLAPSKLVTGGVTGVAIMVEYLSKTYLNVAIPIWLTNFAINIPLFAIAIKQRGISFGKKSLFSAIYLSIALWYTAFIPNPFSAESDLLLAAIFGGALIGVGLGLVLRASATTGGTDMLATIIKYKYEKFPISKLMMVVDSSIIIMGFFIFGARKAMYAVICVYVVTKVVNSLLEGMHFAIAAFIISDKSDEIARELLENVKRGATGIKAKGMYTKKDKDMLFVVVSKKEIHSVRQVVKNIDEKAFITITNVREVLGEGFIEDTNTLV</sequence>
<dbReference type="GO" id="GO:0005886">
    <property type="term" value="C:plasma membrane"/>
    <property type="evidence" value="ECO:0007669"/>
    <property type="project" value="UniProtKB-SubCell"/>
</dbReference>
<dbReference type="RefSeq" id="WP_250858903.1">
    <property type="nucleotide sequence ID" value="NZ_JAGSOJ010000002.1"/>
</dbReference>
<feature type="domain" description="DUF2179" evidence="7">
    <location>
        <begin position="231"/>
        <end position="285"/>
    </location>
</feature>
<evidence type="ECO:0000256" key="4">
    <source>
        <dbReference type="ARBA" id="ARBA00022989"/>
    </source>
</evidence>
<evidence type="ECO:0000256" key="5">
    <source>
        <dbReference type="ARBA" id="ARBA00023136"/>
    </source>
</evidence>
<evidence type="ECO:0000256" key="2">
    <source>
        <dbReference type="ARBA" id="ARBA00022475"/>
    </source>
</evidence>
<dbReference type="PANTHER" id="PTHR33545">
    <property type="entry name" value="UPF0750 MEMBRANE PROTEIN YITT-RELATED"/>
    <property type="match status" value="1"/>
</dbReference>
<dbReference type="Pfam" id="PF10035">
    <property type="entry name" value="DUF2179"/>
    <property type="match status" value="1"/>
</dbReference>
<organism evidence="8 9">
    <name type="scientific">Oceanirhabdus seepicola</name>
    <dbReference type="NCBI Taxonomy" id="2828781"/>
    <lineage>
        <taxon>Bacteria</taxon>
        <taxon>Bacillati</taxon>
        <taxon>Bacillota</taxon>
        <taxon>Clostridia</taxon>
        <taxon>Eubacteriales</taxon>
        <taxon>Clostridiaceae</taxon>
        <taxon>Oceanirhabdus</taxon>
    </lineage>
</organism>
<evidence type="ECO:0000313" key="8">
    <source>
        <dbReference type="EMBL" id="MCM1989878.1"/>
    </source>
</evidence>
<keyword evidence="2" id="KW-1003">Cell membrane</keyword>
<protein>
    <submittedName>
        <fullName evidence="8">YitT family protein</fullName>
    </submittedName>
</protein>
<accession>A0A9J6P0Z3</accession>
<dbReference type="InterPro" id="IPR019264">
    <property type="entry name" value="DUF2179"/>
</dbReference>
<name>A0A9J6P0Z3_9CLOT</name>